<organism evidence="7">
    <name type="scientific">Darwinula stevensoni</name>
    <dbReference type="NCBI Taxonomy" id="69355"/>
    <lineage>
        <taxon>Eukaryota</taxon>
        <taxon>Metazoa</taxon>
        <taxon>Ecdysozoa</taxon>
        <taxon>Arthropoda</taxon>
        <taxon>Crustacea</taxon>
        <taxon>Oligostraca</taxon>
        <taxon>Ostracoda</taxon>
        <taxon>Podocopa</taxon>
        <taxon>Podocopida</taxon>
        <taxon>Darwinulocopina</taxon>
        <taxon>Darwinuloidea</taxon>
        <taxon>Darwinulidae</taxon>
        <taxon>Darwinula</taxon>
    </lineage>
</organism>
<dbReference type="Proteomes" id="UP000677054">
    <property type="component" value="Unassembled WGS sequence"/>
</dbReference>
<dbReference type="SMART" id="SM00042">
    <property type="entry name" value="CUB"/>
    <property type="match status" value="1"/>
</dbReference>
<dbReference type="EMBL" id="CAJPEV010000279">
    <property type="protein sequence ID" value="CAG0883360.1"/>
    <property type="molecule type" value="Genomic_DNA"/>
</dbReference>
<dbReference type="SUPFAM" id="SSF56436">
    <property type="entry name" value="C-type lectin-like"/>
    <property type="match status" value="2"/>
</dbReference>
<dbReference type="SMART" id="SM00034">
    <property type="entry name" value="CLECT"/>
    <property type="match status" value="2"/>
</dbReference>
<keyword evidence="1 2" id="KW-1015">Disulfide bond</keyword>
<evidence type="ECO:0000259" key="6">
    <source>
        <dbReference type="PROSITE" id="PS50041"/>
    </source>
</evidence>
<dbReference type="AlphaFoldDB" id="A0A7R9A4H5"/>
<protein>
    <submittedName>
        <fullName evidence="7">Uncharacterized protein</fullName>
    </submittedName>
</protein>
<evidence type="ECO:0000313" key="8">
    <source>
        <dbReference type="Proteomes" id="UP000677054"/>
    </source>
</evidence>
<dbReference type="OrthoDB" id="6133475at2759"/>
<evidence type="ECO:0000256" key="3">
    <source>
        <dbReference type="SAM" id="MobiDB-lite"/>
    </source>
</evidence>
<dbReference type="InterPro" id="IPR050111">
    <property type="entry name" value="C-type_lectin/snaclec_domain"/>
</dbReference>
<keyword evidence="8" id="KW-1185">Reference proteome</keyword>
<feature type="domain" description="C-type lectin" evidence="6">
    <location>
        <begin position="294"/>
        <end position="413"/>
    </location>
</feature>
<dbReference type="EMBL" id="LR899796">
    <property type="protein sequence ID" value="CAD7242522.1"/>
    <property type="molecule type" value="Genomic_DNA"/>
</dbReference>
<proteinExistence type="predicted"/>
<evidence type="ECO:0000256" key="2">
    <source>
        <dbReference type="PROSITE-ProRule" id="PRU00059"/>
    </source>
</evidence>
<accession>A0A7R9A4H5</accession>
<dbReference type="SUPFAM" id="SSF49854">
    <property type="entry name" value="Spermadhesin, CUB domain"/>
    <property type="match status" value="2"/>
</dbReference>
<feature type="domain" description="C-type lectin" evidence="6">
    <location>
        <begin position="426"/>
        <end position="544"/>
    </location>
</feature>
<dbReference type="CDD" id="cd00041">
    <property type="entry name" value="CUB"/>
    <property type="match status" value="1"/>
</dbReference>
<dbReference type="InterPro" id="IPR016187">
    <property type="entry name" value="CTDL_fold"/>
</dbReference>
<feature type="domain" description="CUB" evidence="5">
    <location>
        <begin position="30"/>
        <end position="247"/>
    </location>
</feature>
<dbReference type="PANTHER" id="PTHR22803">
    <property type="entry name" value="MANNOSE, PHOSPHOLIPASE, LECTIN RECEPTOR RELATED"/>
    <property type="match status" value="1"/>
</dbReference>
<reference evidence="7" key="1">
    <citation type="submission" date="2020-11" db="EMBL/GenBank/DDBJ databases">
        <authorList>
            <person name="Tran Van P."/>
        </authorList>
    </citation>
    <scope>NUCLEOTIDE SEQUENCE</scope>
</reference>
<evidence type="ECO:0000256" key="4">
    <source>
        <dbReference type="SAM" id="SignalP"/>
    </source>
</evidence>
<evidence type="ECO:0000256" key="1">
    <source>
        <dbReference type="ARBA" id="ARBA00023157"/>
    </source>
</evidence>
<dbReference type="Pfam" id="PF00431">
    <property type="entry name" value="CUB"/>
    <property type="match status" value="1"/>
</dbReference>
<keyword evidence="4" id="KW-0732">Signal</keyword>
<dbReference type="InterPro" id="IPR001304">
    <property type="entry name" value="C-type_lectin-like"/>
</dbReference>
<feature type="chain" id="PRO_5036209653" evidence="4">
    <location>
        <begin position="27"/>
        <end position="559"/>
    </location>
</feature>
<dbReference type="Pfam" id="PF00059">
    <property type="entry name" value="Lectin_C"/>
    <property type="match status" value="2"/>
</dbReference>
<dbReference type="PROSITE" id="PS01180">
    <property type="entry name" value="CUB"/>
    <property type="match status" value="1"/>
</dbReference>
<dbReference type="InterPro" id="IPR000859">
    <property type="entry name" value="CUB_dom"/>
</dbReference>
<dbReference type="PROSITE" id="PS50041">
    <property type="entry name" value="C_TYPE_LECTIN_2"/>
    <property type="match status" value="2"/>
</dbReference>
<feature type="region of interest" description="Disordered" evidence="3">
    <location>
        <begin position="251"/>
        <end position="286"/>
    </location>
</feature>
<feature type="disulfide bond" evidence="2">
    <location>
        <begin position="192"/>
        <end position="209"/>
    </location>
</feature>
<comment type="caution">
    <text evidence="2">Lacks conserved residue(s) required for the propagation of feature annotation.</text>
</comment>
<evidence type="ECO:0000313" key="7">
    <source>
        <dbReference type="EMBL" id="CAD7242522.1"/>
    </source>
</evidence>
<sequence>MTRRHMESRVFALFLACLLGGRVSRCQDECGGVFTDPTGVVQSPGYPADYPNNVECVWFIQAFGNRGFRLRAFTQDMVFEVPRRNSKDEYTRQHIARRQRTSLSSHATGAEIQLQAMTGKTQKGTSLIAIGSDIFPLTANREATSRTPLGRPAPLRLRLAAPIMPLFDRAVQDGLGVTLVFDEVNLENSLGCSADFIHISYGDATLTLCGNPSLDPLDTGLSRINIVFKSNADGNAGHRFRISYFTDGTTGTGATTDSTSSTDRTTGDGSDSTSQSTDGTTPLPGECPSDWEAFGIDCYYFVTSAEAAATFDEAQDDCQSLGGNLASIHSQPEMDFVAGRLGQAKTWIGAMETGSGVSPENPLNFEWVDGSNVDYHNVNDIAEFSTGENGPLVIAPDRWKNRDCNDERYFICEGTMSNCLPGWSTATGYCLFVGQSRPRIFEDARDLCGSSPNADLLVIGDDEDKQTAIVSLFGLTDPTLNGSEYWVGLRSLDGGSWSWVDGSGMDVDRWESGYPAPDGGLCGVMVASTWIDSLPTERNAYVCKARSTKALPWNGGDPK</sequence>
<gene>
    <name evidence="7" type="ORF">DSTB1V02_LOCUS2485</name>
</gene>
<dbReference type="Gene3D" id="3.10.100.10">
    <property type="entry name" value="Mannose-Binding Protein A, subunit A"/>
    <property type="match status" value="2"/>
</dbReference>
<evidence type="ECO:0000259" key="5">
    <source>
        <dbReference type="PROSITE" id="PS01180"/>
    </source>
</evidence>
<dbReference type="CDD" id="cd00037">
    <property type="entry name" value="CLECT"/>
    <property type="match status" value="2"/>
</dbReference>
<dbReference type="Gene3D" id="2.60.120.290">
    <property type="entry name" value="Spermadhesin, CUB domain"/>
    <property type="match status" value="2"/>
</dbReference>
<dbReference type="InterPro" id="IPR016186">
    <property type="entry name" value="C-type_lectin-like/link_sf"/>
</dbReference>
<feature type="compositionally biased region" description="Low complexity" evidence="3">
    <location>
        <begin position="251"/>
        <end position="281"/>
    </location>
</feature>
<dbReference type="InterPro" id="IPR035914">
    <property type="entry name" value="Sperma_CUB_dom_sf"/>
</dbReference>
<feature type="signal peptide" evidence="4">
    <location>
        <begin position="1"/>
        <end position="26"/>
    </location>
</feature>
<name>A0A7R9A4H5_9CRUS</name>